<accession>A0A5S5CNJ3</accession>
<dbReference type="RefSeq" id="WP_166534645.1">
    <property type="nucleotide sequence ID" value="NZ_VNHW01000014.1"/>
</dbReference>
<keyword evidence="2" id="KW-1185">Reference proteome</keyword>
<evidence type="ECO:0000313" key="1">
    <source>
        <dbReference type="EMBL" id="TYP84618.1"/>
    </source>
</evidence>
<dbReference type="Proteomes" id="UP000322499">
    <property type="component" value="Unassembled WGS sequence"/>
</dbReference>
<comment type="caution">
    <text evidence="1">The sequence shown here is derived from an EMBL/GenBank/DDBJ whole genome shotgun (WGS) entry which is preliminary data.</text>
</comment>
<name>A0A5S5CNJ3_9ACTN</name>
<dbReference type="InterPro" id="IPR011009">
    <property type="entry name" value="Kinase-like_dom_sf"/>
</dbReference>
<gene>
    <name evidence="1" type="ORF">BD833_11447</name>
</gene>
<evidence type="ECO:0008006" key="3">
    <source>
        <dbReference type="Google" id="ProtNLM"/>
    </source>
</evidence>
<sequence length="334" mass="35474">MTPTGARTWRDPRWRAAALAWAAEQLARAGLVPAGKPEQPHVRAWSTAFRIPLRGGGAVWLKAVGPGSVQEPVLAEALGRWVPQQVLVPLAVDRERRLLLLPEGGPTLRETGADLPAWAALLAGHARLQAEVARHADELVGLGVPDHRPERLPALVADLLADHGAQRSGHPEGLADDVRARVLAGLGGYAAACRELADGGVPASVQHDDLHDGNVFAGDGLHRVFDWGDASVSHPFLVLLVALRSAGGVLGLPPGDPGMLRLRDAYLDPWLDHGSAAELRELCDVALRVAPLQRALTWRRILRGVHEAERAEWAGAVPGWTAEHLAPGPLAPGG</sequence>
<dbReference type="EMBL" id="VNHW01000014">
    <property type="protein sequence ID" value="TYP84618.1"/>
    <property type="molecule type" value="Genomic_DNA"/>
</dbReference>
<reference evidence="1 2" key="1">
    <citation type="submission" date="2019-07" db="EMBL/GenBank/DDBJ databases">
        <title>Genomic Encyclopedia of Archaeal and Bacterial Type Strains, Phase II (KMG-II): from individual species to whole genera.</title>
        <authorList>
            <person name="Goeker M."/>
        </authorList>
    </citation>
    <scope>NUCLEOTIDE SEQUENCE [LARGE SCALE GENOMIC DNA]</scope>
    <source>
        <strain evidence="1 2">DSM 46842</strain>
    </source>
</reference>
<evidence type="ECO:0000313" key="2">
    <source>
        <dbReference type="Proteomes" id="UP000322499"/>
    </source>
</evidence>
<proteinExistence type="predicted"/>
<protein>
    <recommendedName>
        <fullName evidence="3">Phosphotransferase family enzyme</fullName>
    </recommendedName>
</protein>
<dbReference type="AlphaFoldDB" id="A0A5S5CNJ3"/>
<dbReference type="SUPFAM" id="SSF56112">
    <property type="entry name" value="Protein kinase-like (PK-like)"/>
    <property type="match status" value="1"/>
</dbReference>
<organism evidence="1 2">
    <name type="scientific">Blastococcus xanthinilyticus</name>
    <dbReference type="NCBI Taxonomy" id="1564164"/>
    <lineage>
        <taxon>Bacteria</taxon>
        <taxon>Bacillati</taxon>
        <taxon>Actinomycetota</taxon>
        <taxon>Actinomycetes</taxon>
        <taxon>Geodermatophilales</taxon>
        <taxon>Geodermatophilaceae</taxon>
        <taxon>Blastococcus</taxon>
    </lineage>
</organism>